<dbReference type="HOGENOM" id="CLU_1715080_0_0_1"/>
<evidence type="ECO:0000313" key="1">
    <source>
        <dbReference type="EMBL" id="EFX69972.1"/>
    </source>
</evidence>
<reference evidence="1 2" key="1">
    <citation type="journal article" date="2011" name="Science">
        <title>The ecoresponsive genome of Daphnia pulex.</title>
        <authorList>
            <person name="Colbourne J.K."/>
            <person name="Pfrender M.E."/>
            <person name="Gilbert D."/>
            <person name="Thomas W.K."/>
            <person name="Tucker A."/>
            <person name="Oakley T.H."/>
            <person name="Tokishita S."/>
            <person name="Aerts A."/>
            <person name="Arnold G.J."/>
            <person name="Basu M.K."/>
            <person name="Bauer D.J."/>
            <person name="Caceres C.E."/>
            <person name="Carmel L."/>
            <person name="Casola C."/>
            <person name="Choi J.H."/>
            <person name="Detter J.C."/>
            <person name="Dong Q."/>
            <person name="Dusheyko S."/>
            <person name="Eads B.D."/>
            <person name="Frohlich T."/>
            <person name="Geiler-Samerotte K.A."/>
            <person name="Gerlach D."/>
            <person name="Hatcher P."/>
            <person name="Jogdeo S."/>
            <person name="Krijgsveld J."/>
            <person name="Kriventseva E.V."/>
            <person name="Kultz D."/>
            <person name="Laforsch C."/>
            <person name="Lindquist E."/>
            <person name="Lopez J."/>
            <person name="Manak J.R."/>
            <person name="Muller J."/>
            <person name="Pangilinan J."/>
            <person name="Patwardhan R.P."/>
            <person name="Pitluck S."/>
            <person name="Pritham E.J."/>
            <person name="Rechtsteiner A."/>
            <person name="Rho M."/>
            <person name="Rogozin I.B."/>
            <person name="Sakarya O."/>
            <person name="Salamov A."/>
            <person name="Schaack S."/>
            <person name="Shapiro H."/>
            <person name="Shiga Y."/>
            <person name="Skalitzky C."/>
            <person name="Smith Z."/>
            <person name="Souvorov A."/>
            <person name="Sung W."/>
            <person name="Tang Z."/>
            <person name="Tsuchiya D."/>
            <person name="Tu H."/>
            <person name="Vos H."/>
            <person name="Wang M."/>
            <person name="Wolf Y.I."/>
            <person name="Yamagata H."/>
            <person name="Yamada T."/>
            <person name="Ye Y."/>
            <person name="Shaw J.R."/>
            <person name="Andrews J."/>
            <person name="Crease T.J."/>
            <person name="Tang H."/>
            <person name="Lucas S.M."/>
            <person name="Robertson H.M."/>
            <person name="Bork P."/>
            <person name="Koonin E.V."/>
            <person name="Zdobnov E.M."/>
            <person name="Grigoriev I.V."/>
            <person name="Lynch M."/>
            <person name="Boore J.L."/>
        </authorList>
    </citation>
    <scope>NUCLEOTIDE SEQUENCE [LARGE SCALE GENOMIC DNA]</scope>
</reference>
<dbReference type="PANTHER" id="PTHR46670:SF2">
    <property type="entry name" value="ENDONUCLEASE_EXONUCLEASE_PHOSPHATASE DOMAIN-CONTAINING PROTEIN"/>
    <property type="match status" value="1"/>
</dbReference>
<dbReference type="OrthoDB" id="416454at2759"/>
<dbReference type="AlphaFoldDB" id="E9HE83"/>
<dbReference type="InParanoid" id="E9HE83"/>
<dbReference type="KEGG" id="dpx:DAPPUDRAFT_257796"/>
<organism evidence="1 2">
    <name type="scientific">Daphnia pulex</name>
    <name type="common">Water flea</name>
    <dbReference type="NCBI Taxonomy" id="6669"/>
    <lineage>
        <taxon>Eukaryota</taxon>
        <taxon>Metazoa</taxon>
        <taxon>Ecdysozoa</taxon>
        <taxon>Arthropoda</taxon>
        <taxon>Crustacea</taxon>
        <taxon>Branchiopoda</taxon>
        <taxon>Diplostraca</taxon>
        <taxon>Cladocera</taxon>
        <taxon>Anomopoda</taxon>
        <taxon>Daphniidae</taxon>
        <taxon>Daphnia</taxon>
    </lineage>
</organism>
<sequence>MSNTHHECTADFTSEIGTRWTSIGHPSMTIRDHPLSGSKYTIHRISVANAKRTNRKWTVGYPMDVLWTMSPCWTASLLLLFCDRIAFVLFLLELLPSYSPVCIFEVPVLLNICPTGFSAVHSARLGGRRGGGVALIYRESYRTHVVSFGYTAT</sequence>
<name>E9HE83_DAPPU</name>
<protein>
    <submittedName>
        <fullName evidence="1">Uncharacterized protein</fullName>
    </submittedName>
</protein>
<gene>
    <name evidence="1" type="ORF">DAPPUDRAFT_257796</name>
</gene>
<dbReference type="PANTHER" id="PTHR46670">
    <property type="entry name" value="ENDO/EXONUCLEASE/PHOSPHATASE DOMAIN-CONTAINING PROTEIN"/>
    <property type="match status" value="1"/>
</dbReference>
<accession>E9HE83</accession>
<evidence type="ECO:0000313" key="2">
    <source>
        <dbReference type="Proteomes" id="UP000000305"/>
    </source>
</evidence>
<dbReference type="Proteomes" id="UP000000305">
    <property type="component" value="Unassembled WGS sequence"/>
</dbReference>
<proteinExistence type="predicted"/>
<dbReference type="EMBL" id="GL732627">
    <property type="protein sequence ID" value="EFX69972.1"/>
    <property type="molecule type" value="Genomic_DNA"/>
</dbReference>
<keyword evidence="2" id="KW-1185">Reference proteome</keyword>